<proteinExistence type="predicted"/>
<dbReference type="Proteomes" id="UP000195152">
    <property type="component" value="Unassembled WGS sequence"/>
</dbReference>
<evidence type="ECO:0000313" key="1">
    <source>
        <dbReference type="EMBL" id="OTW55027.1"/>
    </source>
</evidence>
<evidence type="ECO:0008006" key="3">
    <source>
        <dbReference type="Google" id="ProtNLM"/>
    </source>
</evidence>
<protein>
    <recommendedName>
        <fullName evidence="3">Cobalamin biosynthesis protein</fullName>
    </recommendedName>
</protein>
<organism evidence="1 2">
    <name type="scientific">Bacillus thuringiensis serovar mexicanensis</name>
    <dbReference type="NCBI Taxonomy" id="180868"/>
    <lineage>
        <taxon>Bacteria</taxon>
        <taxon>Bacillati</taxon>
        <taxon>Bacillota</taxon>
        <taxon>Bacilli</taxon>
        <taxon>Bacillales</taxon>
        <taxon>Bacillaceae</taxon>
        <taxon>Bacillus</taxon>
        <taxon>Bacillus cereus group</taxon>
    </lineage>
</organism>
<sequence length="118" mass="14193">MRMVAGRVRMMSLQERYCNKCEYKPYLSQYCKEECEIGRELTVLDKKECKGRVLRRRSLKEQWDEKCKHAMVLFDQGMEYPDIAKQIGCHVSTLYKELQKRELLKFPRGFVAKFSKRN</sequence>
<gene>
    <name evidence="1" type="ORF">BK699_02220</name>
</gene>
<comment type="caution">
    <text evidence="1">The sequence shown here is derived from an EMBL/GenBank/DDBJ whole genome shotgun (WGS) entry which is preliminary data.</text>
</comment>
<dbReference type="Gene3D" id="1.10.10.60">
    <property type="entry name" value="Homeodomain-like"/>
    <property type="match status" value="1"/>
</dbReference>
<dbReference type="AlphaFoldDB" id="A0A242WEB8"/>
<reference evidence="1 2" key="1">
    <citation type="submission" date="2016-10" db="EMBL/GenBank/DDBJ databases">
        <title>Comparative genomics of Bacillus thuringiensis reveals a path to pathogens against multiple invertebrate hosts.</title>
        <authorList>
            <person name="Zheng J."/>
            <person name="Gao Q."/>
            <person name="Liu H."/>
            <person name="Peng D."/>
            <person name="Ruan L."/>
            <person name="Sun M."/>
        </authorList>
    </citation>
    <scope>NUCLEOTIDE SEQUENCE [LARGE SCALE GENOMIC DNA]</scope>
    <source>
        <strain evidence="1">BGSC 4AC1</strain>
    </source>
</reference>
<evidence type="ECO:0000313" key="2">
    <source>
        <dbReference type="Proteomes" id="UP000195152"/>
    </source>
</evidence>
<dbReference type="EMBL" id="NFCF01000031">
    <property type="protein sequence ID" value="OTW55027.1"/>
    <property type="molecule type" value="Genomic_DNA"/>
</dbReference>
<accession>A0A242WEB8</accession>
<name>A0A242WEB8_BACTU</name>